<evidence type="ECO:0000313" key="2">
    <source>
        <dbReference type="EMBL" id="KJA14329.1"/>
    </source>
</evidence>
<reference evidence="3" key="1">
    <citation type="submission" date="2014-04" db="EMBL/GenBank/DDBJ databases">
        <title>Evolutionary Origins and Diversification of the Mycorrhizal Mutualists.</title>
        <authorList>
            <consortium name="DOE Joint Genome Institute"/>
            <consortium name="Mycorrhizal Genomics Consortium"/>
            <person name="Kohler A."/>
            <person name="Kuo A."/>
            <person name="Nagy L.G."/>
            <person name="Floudas D."/>
            <person name="Copeland A."/>
            <person name="Barry K.W."/>
            <person name="Cichocki N."/>
            <person name="Veneault-Fourrey C."/>
            <person name="LaButti K."/>
            <person name="Lindquist E.A."/>
            <person name="Lipzen A."/>
            <person name="Lundell T."/>
            <person name="Morin E."/>
            <person name="Murat C."/>
            <person name="Riley R."/>
            <person name="Ohm R."/>
            <person name="Sun H."/>
            <person name="Tunlid A."/>
            <person name="Henrissat B."/>
            <person name="Grigoriev I.V."/>
            <person name="Hibbett D.S."/>
            <person name="Martin F."/>
        </authorList>
    </citation>
    <scope>NUCLEOTIDE SEQUENCE [LARGE SCALE GENOMIC DNA]</scope>
    <source>
        <strain evidence="3">FD-334 SS-4</strain>
    </source>
</reference>
<organism evidence="2 3">
    <name type="scientific">Hypholoma sublateritium (strain FD-334 SS-4)</name>
    <dbReference type="NCBI Taxonomy" id="945553"/>
    <lineage>
        <taxon>Eukaryota</taxon>
        <taxon>Fungi</taxon>
        <taxon>Dikarya</taxon>
        <taxon>Basidiomycota</taxon>
        <taxon>Agaricomycotina</taxon>
        <taxon>Agaricomycetes</taxon>
        <taxon>Agaricomycetidae</taxon>
        <taxon>Agaricales</taxon>
        <taxon>Agaricineae</taxon>
        <taxon>Strophariaceae</taxon>
        <taxon>Hypholoma</taxon>
    </lineage>
</organism>
<accession>A0A0D2N590</accession>
<name>A0A0D2N590_HYPSF</name>
<evidence type="ECO:0000256" key="1">
    <source>
        <dbReference type="SAM" id="MobiDB-lite"/>
    </source>
</evidence>
<protein>
    <submittedName>
        <fullName evidence="2">Uncharacterized protein</fullName>
    </submittedName>
</protein>
<evidence type="ECO:0000313" key="3">
    <source>
        <dbReference type="Proteomes" id="UP000054270"/>
    </source>
</evidence>
<proteinExistence type="predicted"/>
<gene>
    <name evidence="2" type="ORF">HYPSUDRAFT_208786</name>
</gene>
<feature type="region of interest" description="Disordered" evidence="1">
    <location>
        <begin position="1"/>
        <end position="85"/>
    </location>
</feature>
<feature type="compositionally biased region" description="Pro residues" evidence="1">
    <location>
        <begin position="20"/>
        <end position="39"/>
    </location>
</feature>
<keyword evidence="3" id="KW-1185">Reference proteome</keyword>
<dbReference type="EMBL" id="KN817684">
    <property type="protein sequence ID" value="KJA14329.1"/>
    <property type="molecule type" value="Genomic_DNA"/>
</dbReference>
<sequence>MNDPRNGHHPYVPVYYHNKAPPPYAPHPPGDQRLHPPPANASGSSSSTSKLKKRHDRPQKDEESLPRHFLPPAANGDKLKSTREIRHRTEMLQATYDKLTSNERIYDDMDQSLQDALRVHAAPAAPGTYRFLAPTNQSGGGSFDPSPGYTYSSDATNRANVDVPPENFQPYAVSPTKQGTSRLKSGSLVIVRSSKMGRWKVGTYMSDGWYRGPDGTDRHYYQVRDLDGNSQSYSYPSEDVSCIPSDDTPQVTPYDKEQASTMIRNHLVKPPTRDSFLFAALPTKVRSPMSGIVSTYKVWHPVMCLGGMRDDCGFSARVIAGDLTGGEYIVYTVKPYCGR</sequence>
<dbReference type="Proteomes" id="UP000054270">
    <property type="component" value="Unassembled WGS sequence"/>
</dbReference>
<dbReference type="AlphaFoldDB" id="A0A0D2N590"/>